<accession>A0A183TZ07</accession>
<feature type="signal peptide" evidence="1">
    <location>
        <begin position="1"/>
        <end position="18"/>
    </location>
</feature>
<evidence type="ECO:0000313" key="2">
    <source>
        <dbReference type="EMBL" id="VDM26237.1"/>
    </source>
</evidence>
<organism evidence="3 4">
    <name type="scientific">Toxocara canis</name>
    <name type="common">Canine roundworm</name>
    <dbReference type="NCBI Taxonomy" id="6265"/>
    <lineage>
        <taxon>Eukaryota</taxon>
        <taxon>Metazoa</taxon>
        <taxon>Ecdysozoa</taxon>
        <taxon>Nematoda</taxon>
        <taxon>Chromadorea</taxon>
        <taxon>Rhabditida</taxon>
        <taxon>Spirurina</taxon>
        <taxon>Ascaridomorpha</taxon>
        <taxon>Ascaridoidea</taxon>
        <taxon>Toxocaridae</taxon>
        <taxon>Toxocara</taxon>
    </lineage>
</organism>
<dbReference type="WBParaSite" id="TCNE_0000147601-mRNA-1">
    <property type="protein sequence ID" value="TCNE_0000147601-mRNA-1"/>
    <property type="gene ID" value="TCNE_0000147601"/>
</dbReference>
<feature type="chain" id="PRO_5044552901" evidence="1">
    <location>
        <begin position="19"/>
        <end position="91"/>
    </location>
</feature>
<protein>
    <submittedName>
        <fullName evidence="2 4">Uncharacterized protein</fullName>
    </submittedName>
</protein>
<dbReference type="AlphaFoldDB" id="A0A183TZ07"/>
<evidence type="ECO:0000313" key="3">
    <source>
        <dbReference type="Proteomes" id="UP000050794"/>
    </source>
</evidence>
<dbReference type="Proteomes" id="UP000050794">
    <property type="component" value="Unassembled WGS sequence"/>
</dbReference>
<keyword evidence="1" id="KW-0732">Signal</keyword>
<dbReference type="EMBL" id="UYWY01001125">
    <property type="protein sequence ID" value="VDM26237.1"/>
    <property type="molecule type" value="Genomic_DNA"/>
</dbReference>
<name>A0A183TZ07_TOXCA</name>
<gene>
    <name evidence="2" type="ORF">TCNE_LOCUS1477</name>
</gene>
<reference evidence="2 3" key="2">
    <citation type="submission" date="2018-11" db="EMBL/GenBank/DDBJ databases">
        <authorList>
            <consortium name="Pathogen Informatics"/>
        </authorList>
    </citation>
    <scope>NUCLEOTIDE SEQUENCE [LARGE SCALE GENOMIC DNA]</scope>
</reference>
<evidence type="ECO:0000313" key="4">
    <source>
        <dbReference type="WBParaSite" id="TCNE_0000147601-mRNA-1"/>
    </source>
</evidence>
<proteinExistence type="predicted"/>
<sequence length="91" mass="10118">MKFTLLLLIATLPFLVVSVPVPDPSLFLSSFNNIGGLMSLASNNHNRNTGNTPPTRGVAVRRTRQRGSYRDFLPIMLMNMAKALQEEENSQ</sequence>
<keyword evidence="3" id="KW-1185">Reference proteome</keyword>
<reference evidence="4" key="1">
    <citation type="submission" date="2016-06" db="UniProtKB">
        <authorList>
            <consortium name="WormBaseParasite"/>
        </authorList>
    </citation>
    <scope>IDENTIFICATION</scope>
</reference>
<evidence type="ECO:0000256" key="1">
    <source>
        <dbReference type="SAM" id="SignalP"/>
    </source>
</evidence>